<protein>
    <recommendedName>
        <fullName evidence="4">Neuropeptide</fullName>
    </recommendedName>
</protein>
<accession>A0A9P0HGN4</accession>
<dbReference type="EMBL" id="OV725081">
    <property type="protein sequence ID" value="CAH1401464.1"/>
    <property type="molecule type" value="Genomic_DNA"/>
</dbReference>
<keyword evidence="1" id="KW-0732">Signal</keyword>
<proteinExistence type="predicted"/>
<evidence type="ECO:0000256" key="1">
    <source>
        <dbReference type="SAM" id="SignalP"/>
    </source>
</evidence>
<name>A0A9P0HGN4_NEZVI</name>
<evidence type="ECO:0000313" key="3">
    <source>
        <dbReference type="Proteomes" id="UP001152798"/>
    </source>
</evidence>
<dbReference type="OrthoDB" id="10596627at2759"/>
<dbReference type="Proteomes" id="UP001152798">
    <property type="component" value="Chromosome 5"/>
</dbReference>
<reference evidence="2" key="1">
    <citation type="submission" date="2022-01" db="EMBL/GenBank/DDBJ databases">
        <authorList>
            <person name="King R."/>
        </authorList>
    </citation>
    <scope>NUCLEOTIDE SEQUENCE</scope>
</reference>
<sequence>MFWNYVLTLILISWNFGYTEAGLIDWLNKQLNDTKITWNRTVTGLAFDMMNYLTNLDTAMIESVIPTIAKITGKEITGKLFSNVSKSVVISINKKNRSGDDLQEETTEQFWTESDLMTGYT</sequence>
<dbReference type="AlphaFoldDB" id="A0A9P0HGN4"/>
<keyword evidence="3" id="KW-1185">Reference proteome</keyword>
<evidence type="ECO:0008006" key="4">
    <source>
        <dbReference type="Google" id="ProtNLM"/>
    </source>
</evidence>
<feature type="signal peptide" evidence="1">
    <location>
        <begin position="1"/>
        <end position="21"/>
    </location>
</feature>
<feature type="chain" id="PRO_5040413518" description="Neuropeptide" evidence="1">
    <location>
        <begin position="22"/>
        <end position="121"/>
    </location>
</feature>
<organism evidence="2 3">
    <name type="scientific">Nezara viridula</name>
    <name type="common">Southern green stink bug</name>
    <name type="synonym">Cimex viridulus</name>
    <dbReference type="NCBI Taxonomy" id="85310"/>
    <lineage>
        <taxon>Eukaryota</taxon>
        <taxon>Metazoa</taxon>
        <taxon>Ecdysozoa</taxon>
        <taxon>Arthropoda</taxon>
        <taxon>Hexapoda</taxon>
        <taxon>Insecta</taxon>
        <taxon>Pterygota</taxon>
        <taxon>Neoptera</taxon>
        <taxon>Paraneoptera</taxon>
        <taxon>Hemiptera</taxon>
        <taxon>Heteroptera</taxon>
        <taxon>Panheteroptera</taxon>
        <taxon>Pentatomomorpha</taxon>
        <taxon>Pentatomoidea</taxon>
        <taxon>Pentatomidae</taxon>
        <taxon>Pentatominae</taxon>
        <taxon>Nezara</taxon>
    </lineage>
</organism>
<gene>
    <name evidence="2" type="ORF">NEZAVI_LOCUS10479</name>
</gene>
<evidence type="ECO:0000313" key="2">
    <source>
        <dbReference type="EMBL" id="CAH1401464.1"/>
    </source>
</evidence>